<feature type="transmembrane region" description="Helical" evidence="1">
    <location>
        <begin position="79"/>
        <end position="103"/>
    </location>
</feature>
<dbReference type="Proteomes" id="UP000244005">
    <property type="component" value="Unassembled WGS sequence"/>
</dbReference>
<gene>
    <name evidence="2" type="ORF">MARPO_0158s0024</name>
</gene>
<keyword evidence="1" id="KW-0812">Transmembrane</keyword>
<proteinExistence type="predicted"/>
<dbReference type="Gramene" id="Mp2g09530.1">
    <property type="protein sequence ID" value="Mp2g09530.1.cds1"/>
    <property type="gene ID" value="Mp2g09530"/>
</dbReference>
<reference evidence="3" key="1">
    <citation type="journal article" date="2017" name="Cell">
        <title>Insights into land plant evolution garnered from the Marchantia polymorpha genome.</title>
        <authorList>
            <person name="Bowman J.L."/>
            <person name="Kohchi T."/>
            <person name="Yamato K.T."/>
            <person name="Jenkins J."/>
            <person name="Shu S."/>
            <person name="Ishizaki K."/>
            <person name="Yamaoka S."/>
            <person name="Nishihama R."/>
            <person name="Nakamura Y."/>
            <person name="Berger F."/>
            <person name="Adam C."/>
            <person name="Aki S.S."/>
            <person name="Althoff F."/>
            <person name="Araki T."/>
            <person name="Arteaga-Vazquez M.A."/>
            <person name="Balasubrmanian S."/>
            <person name="Barry K."/>
            <person name="Bauer D."/>
            <person name="Boehm C.R."/>
            <person name="Briginshaw L."/>
            <person name="Caballero-Perez J."/>
            <person name="Catarino B."/>
            <person name="Chen F."/>
            <person name="Chiyoda S."/>
            <person name="Chovatia M."/>
            <person name="Davies K.M."/>
            <person name="Delmans M."/>
            <person name="Demura T."/>
            <person name="Dierschke T."/>
            <person name="Dolan L."/>
            <person name="Dorantes-Acosta A.E."/>
            <person name="Eklund D.M."/>
            <person name="Florent S.N."/>
            <person name="Flores-Sandoval E."/>
            <person name="Fujiyama A."/>
            <person name="Fukuzawa H."/>
            <person name="Galik B."/>
            <person name="Grimanelli D."/>
            <person name="Grimwood J."/>
            <person name="Grossniklaus U."/>
            <person name="Hamada T."/>
            <person name="Haseloff J."/>
            <person name="Hetherington A.J."/>
            <person name="Higo A."/>
            <person name="Hirakawa Y."/>
            <person name="Hundley H.N."/>
            <person name="Ikeda Y."/>
            <person name="Inoue K."/>
            <person name="Inoue S.I."/>
            <person name="Ishida S."/>
            <person name="Jia Q."/>
            <person name="Kakita M."/>
            <person name="Kanazawa T."/>
            <person name="Kawai Y."/>
            <person name="Kawashima T."/>
            <person name="Kennedy M."/>
            <person name="Kinose K."/>
            <person name="Kinoshita T."/>
            <person name="Kohara Y."/>
            <person name="Koide E."/>
            <person name="Komatsu K."/>
            <person name="Kopischke S."/>
            <person name="Kubo M."/>
            <person name="Kyozuka J."/>
            <person name="Lagercrantz U."/>
            <person name="Lin S.S."/>
            <person name="Lindquist E."/>
            <person name="Lipzen A.M."/>
            <person name="Lu C.W."/>
            <person name="De Luna E."/>
            <person name="Martienssen R.A."/>
            <person name="Minamino N."/>
            <person name="Mizutani M."/>
            <person name="Mizutani M."/>
            <person name="Mochizuki N."/>
            <person name="Monte I."/>
            <person name="Mosher R."/>
            <person name="Nagasaki H."/>
            <person name="Nakagami H."/>
            <person name="Naramoto S."/>
            <person name="Nishitani K."/>
            <person name="Ohtani M."/>
            <person name="Okamoto T."/>
            <person name="Okumura M."/>
            <person name="Phillips J."/>
            <person name="Pollak B."/>
            <person name="Reinders A."/>
            <person name="Rovekamp M."/>
            <person name="Sano R."/>
            <person name="Sawa S."/>
            <person name="Schmid M.W."/>
            <person name="Shirakawa M."/>
            <person name="Solano R."/>
            <person name="Spunde A."/>
            <person name="Suetsugu N."/>
            <person name="Sugano S."/>
            <person name="Sugiyama A."/>
            <person name="Sun R."/>
            <person name="Suzuki Y."/>
            <person name="Takenaka M."/>
            <person name="Takezawa D."/>
            <person name="Tomogane H."/>
            <person name="Tsuzuki M."/>
            <person name="Ueda T."/>
            <person name="Umeda M."/>
            <person name="Ward J.M."/>
            <person name="Watanabe Y."/>
            <person name="Yazaki K."/>
            <person name="Yokoyama R."/>
            <person name="Yoshitake Y."/>
            <person name="Yotsui I."/>
            <person name="Zachgo S."/>
            <person name="Schmutz J."/>
        </authorList>
    </citation>
    <scope>NUCLEOTIDE SEQUENCE [LARGE SCALE GENOMIC DNA]</scope>
    <source>
        <strain evidence="3">Tak-1</strain>
    </source>
</reference>
<sequence>MMPRGFASRFSSVRVAWVRGFSLIGPSRRLHVDYREHRVPALDERLPSHAETASLSALLDCSVASDFGAVGMSRRTWQIVIWTLMEYYVILLFLFFLGVSLGARKLEHAWRS</sequence>
<protein>
    <submittedName>
        <fullName evidence="2">Uncharacterized protein</fullName>
    </submittedName>
</protein>
<organism evidence="2 3">
    <name type="scientific">Marchantia polymorpha</name>
    <name type="common">Common liverwort</name>
    <name type="synonym">Marchantia aquatica</name>
    <dbReference type="NCBI Taxonomy" id="3197"/>
    <lineage>
        <taxon>Eukaryota</taxon>
        <taxon>Viridiplantae</taxon>
        <taxon>Streptophyta</taxon>
        <taxon>Embryophyta</taxon>
        <taxon>Marchantiophyta</taxon>
        <taxon>Marchantiopsida</taxon>
        <taxon>Marchantiidae</taxon>
        <taxon>Marchantiales</taxon>
        <taxon>Marchantiaceae</taxon>
        <taxon>Marchantia</taxon>
    </lineage>
</organism>
<keyword evidence="3" id="KW-1185">Reference proteome</keyword>
<name>A0A2R6W455_MARPO</name>
<keyword evidence="1" id="KW-1133">Transmembrane helix</keyword>
<dbReference type="AlphaFoldDB" id="A0A2R6W455"/>
<keyword evidence="1" id="KW-0472">Membrane</keyword>
<evidence type="ECO:0000313" key="2">
    <source>
        <dbReference type="EMBL" id="PTQ28646.1"/>
    </source>
</evidence>
<accession>A0A2R6W455</accession>
<dbReference type="EMBL" id="KZ772828">
    <property type="protein sequence ID" value="PTQ28646.1"/>
    <property type="molecule type" value="Genomic_DNA"/>
</dbReference>
<evidence type="ECO:0000256" key="1">
    <source>
        <dbReference type="SAM" id="Phobius"/>
    </source>
</evidence>
<evidence type="ECO:0000313" key="3">
    <source>
        <dbReference type="Proteomes" id="UP000244005"/>
    </source>
</evidence>